<organism evidence="1 2">
    <name type="scientific">Ambispora gerdemannii</name>
    <dbReference type="NCBI Taxonomy" id="144530"/>
    <lineage>
        <taxon>Eukaryota</taxon>
        <taxon>Fungi</taxon>
        <taxon>Fungi incertae sedis</taxon>
        <taxon>Mucoromycota</taxon>
        <taxon>Glomeromycotina</taxon>
        <taxon>Glomeromycetes</taxon>
        <taxon>Archaeosporales</taxon>
        <taxon>Ambisporaceae</taxon>
        <taxon>Ambispora</taxon>
    </lineage>
</organism>
<protein>
    <submittedName>
        <fullName evidence="1">13027_t:CDS:1</fullName>
    </submittedName>
</protein>
<keyword evidence="2" id="KW-1185">Reference proteome</keyword>
<name>A0A9N9GZM2_9GLOM</name>
<comment type="caution">
    <text evidence="1">The sequence shown here is derived from an EMBL/GenBank/DDBJ whole genome shotgun (WGS) entry which is preliminary data.</text>
</comment>
<sequence>MQNELDEEASNLPFEDLGVDSFDEDENTLTLDEFFEITFGSDPLDFDSTQFVTEELTVEMVNKCVERALQISSHGILRDLFPYLIDILSRT</sequence>
<reference evidence="1" key="1">
    <citation type="submission" date="2021-06" db="EMBL/GenBank/DDBJ databases">
        <authorList>
            <person name="Kallberg Y."/>
            <person name="Tangrot J."/>
            <person name="Rosling A."/>
        </authorList>
    </citation>
    <scope>NUCLEOTIDE SEQUENCE</scope>
    <source>
        <strain evidence="1">MT106</strain>
    </source>
</reference>
<accession>A0A9N9GZM2</accession>
<proteinExistence type="predicted"/>
<dbReference type="OrthoDB" id="2467819at2759"/>
<dbReference type="AlphaFoldDB" id="A0A9N9GZM2"/>
<evidence type="ECO:0000313" key="1">
    <source>
        <dbReference type="EMBL" id="CAG8638132.1"/>
    </source>
</evidence>
<feature type="non-terminal residue" evidence="1">
    <location>
        <position position="91"/>
    </location>
</feature>
<dbReference type="EMBL" id="CAJVPL010003766">
    <property type="protein sequence ID" value="CAG8638132.1"/>
    <property type="molecule type" value="Genomic_DNA"/>
</dbReference>
<gene>
    <name evidence="1" type="ORF">AGERDE_LOCUS10849</name>
</gene>
<evidence type="ECO:0000313" key="2">
    <source>
        <dbReference type="Proteomes" id="UP000789831"/>
    </source>
</evidence>
<dbReference type="Proteomes" id="UP000789831">
    <property type="component" value="Unassembled WGS sequence"/>
</dbReference>